<dbReference type="FunFam" id="2.10.230.10:FF:000001">
    <property type="entry name" value="DnaJ subfamily A member 2"/>
    <property type="match status" value="1"/>
</dbReference>
<gene>
    <name evidence="11" type="primary">MDJ1</name>
    <name evidence="11" type="ORF">GGH94_006191</name>
</gene>
<keyword evidence="4 7" id="KW-0862">Zinc</keyword>
<evidence type="ECO:0000256" key="1">
    <source>
        <dbReference type="ARBA" id="ARBA00022723"/>
    </source>
</evidence>
<dbReference type="InterPro" id="IPR002939">
    <property type="entry name" value="DnaJ_C"/>
</dbReference>
<comment type="caution">
    <text evidence="11">The sequence shown here is derived from an EMBL/GenBank/DDBJ whole genome shotgun (WGS) entry which is preliminary data.</text>
</comment>
<protein>
    <recommendedName>
        <fullName evidence="6">DnaJ homolog 1, mitochondrial</fullName>
    </recommendedName>
</protein>
<dbReference type="InterPro" id="IPR036869">
    <property type="entry name" value="J_dom_sf"/>
</dbReference>
<dbReference type="InterPro" id="IPR036410">
    <property type="entry name" value="HSP_DnaJ_Cys-rich_dom_sf"/>
</dbReference>
<dbReference type="Pfam" id="PF01556">
    <property type="entry name" value="DnaJ_C"/>
    <property type="match status" value="1"/>
</dbReference>
<dbReference type="GO" id="GO:0009408">
    <property type="term" value="P:response to heat"/>
    <property type="evidence" value="ECO:0007669"/>
    <property type="project" value="InterPro"/>
</dbReference>
<keyword evidence="3 7" id="KW-0863">Zinc-finger</keyword>
<dbReference type="SMART" id="SM00271">
    <property type="entry name" value="DnaJ"/>
    <property type="match status" value="1"/>
</dbReference>
<reference evidence="11" key="1">
    <citation type="submission" date="2022-07" db="EMBL/GenBank/DDBJ databases">
        <title>Phylogenomic reconstructions and comparative analyses of Kickxellomycotina fungi.</title>
        <authorList>
            <person name="Reynolds N.K."/>
            <person name="Stajich J.E."/>
            <person name="Barry K."/>
            <person name="Grigoriev I.V."/>
            <person name="Crous P."/>
            <person name="Smith M.E."/>
        </authorList>
    </citation>
    <scope>NUCLEOTIDE SEQUENCE</scope>
    <source>
        <strain evidence="11">RSA 476</strain>
    </source>
</reference>
<dbReference type="Proteomes" id="UP001140074">
    <property type="component" value="Unassembled WGS sequence"/>
</dbReference>
<sequence length="465" mass="49001">MFAARLASTTGAVRVLRSAQTSSSHTAAMLATYGTAQAPCSRSQHRAAVSGRRGFHTTTSMRKSEDFYSVLGVKRDATQAEIKKAYYQLAKKYHPDANKAAEAKDKFLKIQEAYDTLSDESKRSSYDQFGTADPNMGGMGGGAGAGFGGFGNMEDILSQMFGGGGFPGGARGGRGGFTAVGEDIEAGVTIAFMDAVRGVRSHVTITPVVRCTPCSGSGARHGAKRHTCKTCGGSGQATFAMGGFHVQQPCPACGGEGSAVNAADRCGTCGGKGRVRERRTVDVDIPPGCDSGMRVRLAGQGDAPIDGDGPNGDLYVQVRVTPSKIFRRKGSDVYYDVDVPLHTALLGGAVRVPTVDGDVEVNVKQGAQPGDELRLRGKGIARVNARGRGDQYLTLKVRLPESLTPAQRELIEQFAALSGDRPSKQGKQSSNPDDKPTDNTKPADDDATGFFGRIKKNLKGHKDSK</sequence>
<feature type="domain" description="CR-type" evidence="10">
    <location>
        <begin position="198"/>
        <end position="278"/>
    </location>
</feature>
<evidence type="ECO:0000313" key="11">
    <source>
        <dbReference type="EMBL" id="KAJ2859279.1"/>
    </source>
</evidence>
<organism evidence="11 12">
    <name type="scientific">Coemansia aciculifera</name>
    <dbReference type="NCBI Taxonomy" id="417176"/>
    <lineage>
        <taxon>Eukaryota</taxon>
        <taxon>Fungi</taxon>
        <taxon>Fungi incertae sedis</taxon>
        <taxon>Zoopagomycota</taxon>
        <taxon>Kickxellomycotina</taxon>
        <taxon>Kickxellomycetes</taxon>
        <taxon>Kickxellales</taxon>
        <taxon>Kickxellaceae</taxon>
        <taxon>Coemansia</taxon>
    </lineage>
</organism>
<evidence type="ECO:0000256" key="6">
    <source>
        <dbReference type="ARBA" id="ARBA00072890"/>
    </source>
</evidence>
<dbReference type="Gene3D" id="2.10.230.10">
    <property type="entry name" value="Heat shock protein DnaJ, cysteine-rich domain"/>
    <property type="match status" value="1"/>
</dbReference>
<feature type="zinc finger region" description="CR-type" evidence="7">
    <location>
        <begin position="198"/>
        <end position="278"/>
    </location>
</feature>
<feature type="compositionally biased region" description="Basic and acidic residues" evidence="8">
    <location>
        <begin position="432"/>
        <end position="444"/>
    </location>
</feature>
<dbReference type="Pfam" id="PF00684">
    <property type="entry name" value="DnaJ_CXXCXGXG"/>
    <property type="match status" value="1"/>
</dbReference>
<dbReference type="InterPro" id="IPR008971">
    <property type="entry name" value="HSP40/DnaJ_pept-bd"/>
</dbReference>
<name>A0A9W8M2D7_9FUNG</name>
<dbReference type="InterPro" id="IPR001623">
    <property type="entry name" value="DnaJ_domain"/>
</dbReference>
<dbReference type="PANTHER" id="PTHR43096">
    <property type="entry name" value="DNAJ HOMOLOG 1, MITOCHONDRIAL-RELATED"/>
    <property type="match status" value="1"/>
</dbReference>
<keyword evidence="1 7" id="KW-0479">Metal-binding</keyword>
<dbReference type="NCBIfam" id="NF008035">
    <property type="entry name" value="PRK10767.1"/>
    <property type="match status" value="1"/>
</dbReference>
<accession>A0A9W8M2D7</accession>
<dbReference type="GO" id="GO:0042026">
    <property type="term" value="P:protein refolding"/>
    <property type="evidence" value="ECO:0007669"/>
    <property type="project" value="TreeGrafter"/>
</dbReference>
<dbReference type="AlphaFoldDB" id="A0A9W8M2D7"/>
<dbReference type="GO" id="GO:0005524">
    <property type="term" value="F:ATP binding"/>
    <property type="evidence" value="ECO:0007669"/>
    <property type="project" value="InterPro"/>
</dbReference>
<evidence type="ECO:0000256" key="5">
    <source>
        <dbReference type="ARBA" id="ARBA00023186"/>
    </source>
</evidence>
<dbReference type="Gene3D" id="1.10.287.110">
    <property type="entry name" value="DnaJ domain"/>
    <property type="match status" value="1"/>
</dbReference>
<dbReference type="GO" id="GO:0031072">
    <property type="term" value="F:heat shock protein binding"/>
    <property type="evidence" value="ECO:0007669"/>
    <property type="project" value="InterPro"/>
</dbReference>
<dbReference type="CDD" id="cd06257">
    <property type="entry name" value="DnaJ"/>
    <property type="match status" value="1"/>
</dbReference>
<evidence type="ECO:0000256" key="8">
    <source>
        <dbReference type="SAM" id="MobiDB-lite"/>
    </source>
</evidence>
<dbReference type="GO" id="GO:0008270">
    <property type="term" value="F:zinc ion binding"/>
    <property type="evidence" value="ECO:0007669"/>
    <property type="project" value="UniProtKB-KW"/>
</dbReference>
<dbReference type="FunFam" id="2.60.260.20:FF:000005">
    <property type="entry name" value="Chaperone protein dnaJ 1, mitochondrial"/>
    <property type="match status" value="1"/>
</dbReference>
<dbReference type="CDD" id="cd10719">
    <property type="entry name" value="DnaJ_zf"/>
    <property type="match status" value="1"/>
</dbReference>
<keyword evidence="12" id="KW-1185">Reference proteome</keyword>
<keyword evidence="2" id="KW-0677">Repeat</keyword>
<dbReference type="GO" id="GO:0051082">
    <property type="term" value="F:unfolded protein binding"/>
    <property type="evidence" value="ECO:0007669"/>
    <property type="project" value="InterPro"/>
</dbReference>
<dbReference type="CDD" id="cd10747">
    <property type="entry name" value="DnaJ_C"/>
    <property type="match status" value="1"/>
</dbReference>
<feature type="region of interest" description="Disordered" evidence="8">
    <location>
        <begin position="416"/>
        <end position="465"/>
    </location>
</feature>
<evidence type="ECO:0000259" key="10">
    <source>
        <dbReference type="PROSITE" id="PS51188"/>
    </source>
</evidence>
<dbReference type="PANTHER" id="PTHR43096:SF52">
    <property type="entry name" value="DNAJ HOMOLOG 1, MITOCHONDRIAL-RELATED"/>
    <property type="match status" value="1"/>
</dbReference>
<evidence type="ECO:0000256" key="7">
    <source>
        <dbReference type="PROSITE-ProRule" id="PRU00546"/>
    </source>
</evidence>
<proteinExistence type="inferred from homology"/>
<evidence type="ECO:0000256" key="3">
    <source>
        <dbReference type="ARBA" id="ARBA00022771"/>
    </source>
</evidence>
<dbReference type="EMBL" id="JANBUY010000408">
    <property type="protein sequence ID" value="KAJ2859279.1"/>
    <property type="molecule type" value="Genomic_DNA"/>
</dbReference>
<evidence type="ECO:0000313" key="12">
    <source>
        <dbReference type="Proteomes" id="UP001140074"/>
    </source>
</evidence>
<dbReference type="PROSITE" id="PS51188">
    <property type="entry name" value="ZF_CR"/>
    <property type="match status" value="1"/>
</dbReference>
<dbReference type="SUPFAM" id="SSF49493">
    <property type="entry name" value="HSP40/DnaJ peptide-binding domain"/>
    <property type="match status" value="2"/>
</dbReference>
<dbReference type="HAMAP" id="MF_01152">
    <property type="entry name" value="DnaJ"/>
    <property type="match status" value="1"/>
</dbReference>
<dbReference type="PROSITE" id="PS50076">
    <property type="entry name" value="DNAJ_2"/>
    <property type="match status" value="1"/>
</dbReference>
<dbReference type="GO" id="GO:0005737">
    <property type="term" value="C:cytoplasm"/>
    <property type="evidence" value="ECO:0007669"/>
    <property type="project" value="TreeGrafter"/>
</dbReference>
<dbReference type="SUPFAM" id="SSF57938">
    <property type="entry name" value="DnaJ/Hsp40 cysteine-rich domain"/>
    <property type="match status" value="1"/>
</dbReference>
<keyword evidence="5" id="KW-0143">Chaperone</keyword>
<dbReference type="InterPro" id="IPR012724">
    <property type="entry name" value="DnaJ"/>
</dbReference>
<evidence type="ECO:0000259" key="9">
    <source>
        <dbReference type="PROSITE" id="PS50076"/>
    </source>
</evidence>
<dbReference type="PRINTS" id="PR00625">
    <property type="entry name" value="JDOMAIN"/>
</dbReference>
<dbReference type="Pfam" id="PF00226">
    <property type="entry name" value="DnaJ"/>
    <property type="match status" value="1"/>
</dbReference>
<evidence type="ECO:0000256" key="2">
    <source>
        <dbReference type="ARBA" id="ARBA00022737"/>
    </source>
</evidence>
<feature type="domain" description="J" evidence="9">
    <location>
        <begin position="66"/>
        <end position="130"/>
    </location>
</feature>
<dbReference type="Gene3D" id="2.60.260.20">
    <property type="entry name" value="Urease metallochaperone UreE, N-terminal domain"/>
    <property type="match status" value="2"/>
</dbReference>
<dbReference type="SUPFAM" id="SSF46565">
    <property type="entry name" value="Chaperone J-domain"/>
    <property type="match status" value="1"/>
</dbReference>
<evidence type="ECO:0000256" key="4">
    <source>
        <dbReference type="ARBA" id="ARBA00022833"/>
    </source>
</evidence>
<dbReference type="InterPro" id="IPR001305">
    <property type="entry name" value="HSP_DnaJ_Cys-rich_dom"/>
</dbReference>